<gene>
    <name evidence="1" type="ORF">LMG26411_00146</name>
</gene>
<organism evidence="1 2">
    <name type="scientific">Cupriavidus numazuensis</name>
    <dbReference type="NCBI Taxonomy" id="221992"/>
    <lineage>
        <taxon>Bacteria</taxon>
        <taxon>Pseudomonadati</taxon>
        <taxon>Pseudomonadota</taxon>
        <taxon>Betaproteobacteria</taxon>
        <taxon>Burkholderiales</taxon>
        <taxon>Burkholderiaceae</taxon>
        <taxon>Cupriavidus</taxon>
    </lineage>
</organism>
<evidence type="ECO:0000313" key="2">
    <source>
        <dbReference type="Proteomes" id="UP000672657"/>
    </source>
</evidence>
<accession>A0ABN7PPM0</accession>
<reference evidence="1 2" key="1">
    <citation type="submission" date="2021-03" db="EMBL/GenBank/DDBJ databases">
        <authorList>
            <person name="Peeters C."/>
        </authorList>
    </citation>
    <scope>NUCLEOTIDE SEQUENCE [LARGE SCALE GENOMIC DNA]</scope>
    <source>
        <strain evidence="1 2">LMG 26411</strain>
    </source>
</reference>
<sequence length="64" mass="7465">MRDTKQVREWLRRQRGRRGAIAEKLGVNPKTLERIANSDDYYPRSDTLEKIDQFISDEAGDEAV</sequence>
<comment type="caution">
    <text evidence="1">The sequence shown here is derived from an EMBL/GenBank/DDBJ whole genome shotgun (WGS) entry which is preliminary data.</text>
</comment>
<proteinExistence type="predicted"/>
<dbReference type="EMBL" id="CAJPVI010000001">
    <property type="protein sequence ID" value="CAG2129260.1"/>
    <property type="molecule type" value="Genomic_DNA"/>
</dbReference>
<dbReference type="RefSeq" id="WP_211951396.1">
    <property type="nucleotide sequence ID" value="NZ_CAJPVI010000001.1"/>
</dbReference>
<name>A0ABN7PPM0_9BURK</name>
<keyword evidence="2" id="KW-1185">Reference proteome</keyword>
<dbReference type="SUPFAM" id="SSF47413">
    <property type="entry name" value="lambda repressor-like DNA-binding domains"/>
    <property type="match status" value="1"/>
</dbReference>
<evidence type="ECO:0008006" key="3">
    <source>
        <dbReference type="Google" id="ProtNLM"/>
    </source>
</evidence>
<protein>
    <recommendedName>
        <fullName evidence="3">HTH cro/C1-type domain-containing protein</fullName>
    </recommendedName>
</protein>
<dbReference type="InterPro" id="IPR010982">
    <property type="entry name" value="Lambda_DNA-bd_dom_sf"/>
</dbReference>
<evidence type="ECO:0000313" key="1">
    <source>
        <dbReference type="EMBL" id="CAG2129260.1"/>
    </source>
</evidence>
<dbReference type="Proteomes" id="UP000672657">
    <property type="component" value="Unassembled WGS sequence"/>
</dbReference>